<dbReference type="InterPro" id="IPR025345">
    <property type="entry name" value="DUF4249"/>
</dbReference>
<protein>
    <submittedName>
        <fullName evidence="2">DUF4249 domain-containing protein</fullName>
    </submittedName>
</protein>
<dbReference type="AlphaFoldDB" id="A0A6G9AGY7"/>
<name>A0A6G9AGY7_9BACT</name>
<dbReference type="PROSITE" id="PS51257">
    <property type="entry name" value="PROKAR_LIPOPROTEIN"/>
    <property type="match status" value="1"/>
</dbReference>
<keyword evidence="1" id="KW-0732">Signal</keyword>
<accession>A0A6G9AGY7</accession>
<organism evidence="2 3">
    <name type="scientific">Spirosoma aureum</name>
    <dbReference type="NCBI Taxonomy" id="2692134"/>
    <lineage>
        <taxon>Bacteria</taxon>
        <taxon>Pseudomonadati</taxon>
        <taxon>Bacteroidota</taxon>
        <taxon>Cytophagia</taxon>
        <taxon>Cytophagales</taxon>
        <taxon>Cytophagaceae</taxon>
        <taxon>Spirosoma</taxon>
    </lineage>
</organism>
<sequence>MKRYSFLYRIPVFLLALYAVSGCETVIDAKLDTGPIQLSVDATLTDQPGPQTIRLTQTAAYFNSSTPPAALSATVTVSDDAGKTYAFTDNDNDGYYIWQPKVATDTLGHIGRTYQLNIAYQNEVYRSTSKLNRVPAVDSITFVKKKLNPLSKTEGYRAEFYSRDLPGATDYYRIRYFRNGTLQNKARDIITTQDGAFRGNANTDGLMFILPIRRSVNPDSLYAFDDVVKVEVQSLTLEAYDFWEELQTQISNGGLFATPPTNVPTNIVNTNASGRKAVGFFITSAVRSRTARVATENLRPDTD</sequence>
<evidence type="ECO:0000256" key="1">
    <source>
        <dbReference type="SAM" id="SignalP"/>
    </source>
</evidence>
<reference evidence="2 3" key="1">
    <citation type="submission" date="2020-03" db="EMBL/GenBank/DDBJ databases">
        <authorList>
            <person name="Kim M.K."/>
        </authorList>
    </citation>
    <scope>NUCLEOTIDE SEQUENCE [LARGE SCALE GENOMIC DNA]</scope>
    <source>
        <strain evidence="2 3">BT328</strain>
    </source>
</reference>
<proteinExistence type="predicted"/>
<dbReference type="Proteomes" id="UP000501802">
    <property type="component" value="Chromosome"/>
</dbReference>
<feature type="chain" id="PRO_5026042332" evidence="1">
    <location>
        <begin position="22"/>
        <end position="303"/>
    </location>
</feature>
<dbReference type="Pfam" id="PF14054">
    <property type="entry name" value="DUF4249"/>
    <property type="match status" value="1"/>
</dbReference>
<evidence type="ECO:0000313" key="3">
    <source>
        <dbReference type="Proteomes" id="UP000501802"/>
    </source>
</evidence>
<dbReference type="EMBL" id="CP050063">
    <property type="protein sequence ID" value="QIP11555.1"/>
    <property type="molecule type" value="Genomic_DNA"/>
</dbReference>
<evidence type="ECO:0000313" key="2">
    <source>
        <dbReference type="EMBL" id="QIP11555.1"/>
    </source>
</evidence>
<feature type="signal peptide" evidence="1">
    <location>
        <begin position="1"/>
        <end position="21"/>
    </location>
</feature>
<dbReference type="KEGG" id="spib:G8759_02365"/>
<keyword evidence="3" id="KW-1185">Reference proteome</keyword>
<gene>
    <name evidence="2" type="ORF">G8759_02365</name>
</gene>
<dbReference type="RefSeq" id="WP_167204860.1">
    <property type="nucleotide sequence ID" value="NZ_CP050063.1"/>
</dbReference>